<dbReference type="GO" id="GO:0005886">
    <property type="term" value="C:plasma membrane"/>
    <property type="evidence" value="ECO:0007669"/>
    <property type="project" value="UniProtKB-SubCell"/>
</dbReference>
<dbReference type="RefSeq" id="WP_130360873.1">
    <property type="nucleotide sequence ID" value="NZ_SGXC01000003.1"/>
</dbReference>
<evidence type="ECO:0000256" key="2">
    <source>
        <dbReference type="ARBA" id="ARBA00022448"/>
    </source>
</evidence>
<evidence type="ECO:0000256" key="6">
    <source>
        <dbReference type="ARBA" id="ARBA00023136"/>
    </source>
</evidence>
<dbReference type="EMBL" id="SGXC01000003">
    <property type="protein sequence ID" value="RZS78246.1"/>
    <property type="molecule type" value="Genomic_DNA"/>
</dbReference>
<feature type="transmembrane region" description="Helical" evidence="7">
    <location>
        <begin position="269"/>
        <end position="286"/>
    </location>
</feature>
<accession>A0A4Q7N850</accession>
<evidence type="ECO:0000313" key="10">
    <source>
        <dbReference type="Proteomes" id="UP000292445"/>
    </source>
</evidence>
<evidence type="ECO:0000256" key="5">
    <source>
        <dbReference type="ARBA" id="ARBA00022989"/>
    </source>
</evidence>
<dbReference type="Proteomes" id="UP000292445">
    <property type="component" value="Unassembled WGS sequence"/>
</dbReference>
<dbReference type="PANTHER" id="PTHR43738">
    <property type="entry name" value="ABC TRANSPORTER, MEMBRANE PROTEIN"/>
    <property type="match status" value="1"/>
</dbReference>
<reference evidence="9 10" key="1">
    <citation type="submission" date="2019-02" db="EMBL/GenBank/DDBJ databases">
        <title>Genomic Encyclopedia of Type Strains, Phase IV (KMG-IV): sequencing the most valuable type-strain genomes for metagenomic binning, comparative biology and taxonomic classification.</title>
        <authorList>
            <person name="Goeker M."/>
        </authorList>
    </citation>
    <scope>NUCLEOTIDE SEQUENCE [LARGE SCALE GENOMIC DNA]</scope>
    <source>
        <strain evidence="9 10">K24</strain>
    </source>
</reference>
<dbReference type="InterPro" id="IPR051125">
    <property type="entry name" value="ABC-4/HrtB_transporter"/>
</dbReference>
<evidence type="ECO:0000256" key="7">
    <source>
        <dbReference type="SAM" id="Phobius"/>
    </source>
</evidence>
<evidence type="ECO:0000256" key="3">
    <source>
        <dbReference type="ARBA" id="ARBA00022475"/>
    </source>
</evidence>
<proteinExistence type="predicted"/>
<sequence length="374" mass="39574">MLARKTLIHEWPRFLPAVVAVAFSGLLLLAQAGLVLGIFGNAAVYITASDADIWIGSPGTQSIDQGLPLNPDIEMPLRMDRGIAAVEPFYLRSAEWRSPEVHGGMSVAVSGVDVRPGGMLFSRLLSPDLRERLAEIGTIVVDRADLHKLGTRQGGQATLNGHPVRVIGVISGLRALDGANVLASSDTARLISTPDEGDLPTYFVAKARNPSEAEAVRERIANQRSFGAYEVWSSKEFSKKTQLYWLLQTGAGAGVLFLAGVVFLAGAAITSQTLIAAIAGSMRAYATLKAMGVSASSLRTVVLKQAFGVGVTGTALAAILCVVLLTIARGQNVPVRMTPMVAAICAILVMAIALISGLFAVRRLHREDPASLLR</sequence>
<dbReference type="InterPro" id="IPR003838">
    <property type="entry name" value="ABC3_permease_C"/>
</dbReference>
<protein>
    <submittedName>
        <fullName evidence="9">Putative ABC transport system permease protein</fullName>
    </submittedName>
</protein>
<feature type="transmembrane region" description="Helical" evidence="7">
    <location>
        <begin position="243"/>
        <end position="263"/>
    </location>
</feature>
<dbReference type="PANTHER" id="PTHR43738:SF1">
    <property type="entry name" value="HEMIN TRANSPORT SYSTEM PERMEASE PROTEIN HRTB-RELATED"/>
    <property type="match status" value="1"/>
</dbReference>
<dbReference type="OrthoDB" id="8578584at2"/>
<evidence type="ECO:0000313" key="9">
    <source>
        <dbReference type="EMBL" id="RZS78246.1"/>
    </source>
</evidence>
<keyword evidence="10" id="KW-1185">Reference proteome</keyword>
<organism evidence="9 10">
    <name type="scientific">Pigmentiphaga kullae</name>
    <dbReference type="NCBI Taxonomy" id="151784"/>
    <lineage>
        <taxon>Bacteria</taxon>
        <taxon>Pseudomonadati</taxon>
        <taxon>Pseudomonadota</taxon>
        <taxon>Betaproteobacteria</taxon>
        <taxon>Burkholderiales</taxon>
        <taxon>Alcaligenaceae</taxon>
        <taxon>Pigmentiphaga</taxon>
    </lineage>
</organism>
<keyword evidence="6 7" id="KW-0472">Membrane</keyword>
<name>A0A4Q7N850_9BURK</name>
<keyword evidence="3" id="KW-1003">Cell membrane</keyword>
<keyword evidence="4 7" id="KW-0812">Transmembrane</keyword>
<comment type="caution">
    <text evidence="9">The sequence shown here is derived from an EMBL/GenBank/DDBJ whole genome shotgun (WGS) entry which is preliminary data.</text>
</comment>
<dbReference type="Pfam" id="PF02687">
    <property type="entry name" value="FtsX"/>
    <property type="match status" value="1"/>
</dbReference>
<feature type="transmembrane region" description="Helical" evidence="7">
    <location>
        <begin position="14"/>
        <end position="39"/>
    </location>
</feature>
<evidence type="ECO:0000256" key="1">
    <source>
        <dbReference type="ARBA" id="ARBA00004651"/>
    </source>
</evidence>
<gene>
    <name evidence="9" type="ORF">EV675_4890</name>
</gene>
<comment type="subcellular location">
    <subcellularLocation>
        <location evidence="1">Cell membrane</location>
        <topology evidence="1">Multi-pass membrane protein</topology>
    </subcellularLocation>
</comment>
<keyword evidence="2" id="KW-0813">Transport</keyword>
<keyword evidence="5 7" id="KW-1133">Transmembrane helix</keyword>
<dbReference type="AlphaFoldDB" id="A0A4Q7N850"/>
<feature type="transmembrane region" description="Helical" evidence="7">
    <location>
        <begin position="306"/>
        <end position="328"/>
    </location>
</feature>
<evidence type="ECO:0000259" key="8">
    <source>
        <dbReference type="Pfam" id="PF02687"/>
    </source>
</evidence>
<evidence type="ECO:0000256" key="4">
    <source>
        <dbReference type="ARBA" id="ARBA00022692"/>
    </source>
</evidence>
<feature type="domain" description="ABC3 transporter permease C-terminal" evidence="8">
    <location>
        <begin position="257"/>
        <end position="368"/>
    </location>
</feature>
<feature type="transmembrane region" description="Helical" evidence="7">
    <location>
        <begin position="340"/>
        <end position="361"/>
    </location>
</feature>